<dbReference type="GO" id="GO:0007219">
    <property type="term" value="P:Notch signaling pathway"/>
    <property type="evidence" value="ECO:0007669"/>
    <property type="project" value="InterPro"/>
</dbReference>
<comment type="subcellular location">
    <subcellularLocation>
        <location evidence="9">Cytoplasm</location>
    </subcellularLocation>
</comment>
<dbReference type="PROSITE" id="PS50089">
    <property type="entry name" value="ZF_RING_2"/>
    <property type="match status" value="1"/>
</dbReference>
<dbReference type="Gene3D" id="3.30.390.130">
    <property type="match status" value="1"/>
</dbReference>
<evidence type="ECO:0000256" key="9">
    <source>
        <dbReference type="RuleBase" id="RU367105"/>
    </source>
</evidence>
<keyword evidence="6 8" id="KW-0863">Zinc-finger</keyword>
<dbReference type="SUPFAM" id="SSF57850">
    <property type="entry name" value="RING/U-box"/>
    <property type="match status" value="1"/>
</dbReference>
<dbReference type="CDD" id="cd09633">
    <property type="entry name" value="Deltex_C"/>
    <property type="match status" value="1"/>
</dbReference>
<dbReference type="Gene3D" id="3.30.40.10">
    <property type="entry name" value="Zinc/RING finger domain, C3HC4 (zinc finger)"/>
    <property type="match status" value="1"/>
</dbReference>
<evidence type="ECO:0000256" key="4">
    <source>
        <dbReference type="ARBA" id="ARBA00022679"/>
    </source>
</evidence>
<feature type="domain" description="RING-type" evidence="11">
    <location>
        <begin position="259"/>
        <end position="298"/>
    </location>
</feature>
<sequence length="455" mass="49311">MTGVKCSLHGCCIEAYLGDITKVKCDAIVCASDSRVALNAGLLGEIKKAGGSPILEEIDRKLKRLPGKNIKPGRVLVTGAGKMRCEFVMYINGPAISSGDETIESAIMTCLKEAEAMKLESIAFPALGSGLLGIPYDTCVQQYVNAIINWPTSLPKTIHFVLFDDDMFNKIKDSFKANFSKWHPSTADSTSNANTEEKSRKKKSSGKSSHRNQPEKHGRGASYMNDTSDVDSASDVEGTSDVEDASEAKGASGGQNGDCPICLCPITDAKTLSLCGHVFCQQCIDHSFSAIGQYCPICLKVYGVITGNQPSSSMTVQDSFSHLPGFENSHSYQISYHIPGGVQGKNHPNPGKSYYGTDRTAYLPKTEQGTTVLKMLQLAFSRRLIFTVGKSRTTNMENMVTWNDIHHKTSRIGGPSGFGYPDDDYLNRVTSELSAKGITPEDVADKRVKSKINIT</sequence>
<name>A0A7E6FBK7_9MOLL</name>
<dbReference type="Proteomes" id="UP000515154">
    <property type="component" value="Linkage group LG14"/>
</dbReference>
<evidence type="ECO:0000256" key="1">
    <source>
        <dbReference type="ARBA" id="ARBA00000900"/>
    </source>
</evidence>
<comment type="pathway">
    <text evidence="2 9">Protein modification; protein ubiquitination.</text>
</comment>
<dbReference type="GO" id="GO:0008270">
    <property type="term" value="F:zinc ion binding"/>
    <property type="evidence" value="ECO:0007669"/>
    <property type="project" value="UniProtKB-KW"/>
</dbReference>
<feature type="domain" description="Macro" evidence="12">
    <location>
        <begin position="1"/>
        <end position="179"/>
    </location>
</feature>
<dbReference type="InterPro" id="IPR017907">
    <property type="entry name" value="Znf_RING_CS"/>
</dbReference>
<dbReference type="SMART" id="SM00184">
    <property type="entry name" value="RING"/>
    <property type="match status" value="1"/>
</dbReference>
<dbReference type="EC" id="2.3.2.27" evidence="9"/>
<feature type="compositionally biased region" description="Basic residues" evidence="10">
    <location>
        <begin position="200"/>
        <end position="210"/>
    </location>
</feature>
<dbReference type="PROSITE" id="PS00518">
    <property type="entry name" value="ZF_RING_1"/>
    <property type="match status" value="1"/>
</dbReference>
<proteinExistence type="inferred from homology"/>
<keyword evidence="4 9" id="KW-0808">Transferase</keyword>
<dbReference type="Pfam" id="PF18102">
    <property type="entry name" value="DTC"/>
    <property type="match status" value="1"/>
</dbReference>
<evidence type="ECO:0000256" key="10">
    <source>
        <dbReference type="SAM" id="MobiDB-lite"/>
    </source>
</evidence>
<dbReference type="InterPro" id="IPR039399">
    <property type="entry name" value="Deltex_C_sf"/>
</dbReference>
<gene>
    <name evidence="14" type="primary">LOC115219133</name>
</gene>
<dbReference type="KEGG" id="osn:115219133"/>
<protein>
    <recommendedName>
        <fullName evidence="9">E3 ubiquitin-protein ligase</fullName>
        <ecNumber evidence="9">2.3.2.27</ecNumber>
    </recommendedName>
</protein>
<evidence type="ECO:0000256" key="8">
    <source>
        <dbReference type="PROSITE-ProRule" id="PRU00175"/>
    </source>
</evidence>
<evidence type="ECO:0000256" key="3">
    <source>
        <dbReference type="ARBA" id="ARBA00009413"/>
    </source>
</evidence>
<feature type="region of interest" description="Disordered" evidence="10">
    <location>
        <begin position="184"/>
        <end position="255"/>
    </location>
</feature>
<dbReference type="InterPro" id="IPR001841">
    <property type="entry name" value="Znf_RING"/>
</dbReference>
<dbReference type="InterPro" id="IPR043472">
    <property type="entry name" value="Macro_dom-like"/>
</dbReference>
<evidence type="ECO:0000256" key="2">
    <source>
        <dbReference type="ARBA" id="ARBA00004906"/>
    </source>
</evidence>
<comment type="similarity">
    <text evidence="3 9">Belongs to the Deltex family.</text>
</comment>
<keyword evidence="5 9" id="KW-0479">Metal-binding</keyword>
<evidence type="ECO:0000313" key="13">
    <source>
        <dbReference type="Proteomes" id="UP000515154"/>
    </source>
</evidence>
<dbReference type="Pfam" id="PF13639">
    <property type="entry name" value="zf-RING_2"/>
    <property type="match status" value="1"/>
</dbReference>
<dbReference type="UniPathway" id="UPA00143"/>
<evidence type="ECO:0000256" key="5">
    <source>
        <dbReference type="ARBA" id="ARBA00022723"/>
    </source>
</evidence>
<comment type="catalytic activity">
    <reaction evidence="1 9">
        <text>S-ubiquitinyl-[E2 ubiquitin-conjugating enzyme]-L-cysteine + [acceptor protein]-L-lysine = [E2 ubiquitin-conjugating enzyme]-L-cysteine + N(6)-ubiquitinyl-[acceptor protein]-L-lysine.</text>
        <dbReference type="EC" id="2.3.2.27"/>
    </reaction>
</comment>
<dbReference type="GO" id="GO:0005737">
    <property type="term" value="C:cytoplasm"/>
    <property type="evidence" value="ECO:0007669"/>
    <property type="project" value="UniProtKB-SubCell"/>
</dbReference>
<dbReference type="InterPro" id="IPR002589">
    <property type="entry name" value="Macro_dom"/>
</dbReference>
<evidence type="ECO:0000313" key="14">
    <source>
        <dbReference type="RefSeq" id="XP_036364898.1"/>
    </source>
</evidence>
<dbReference type="InterPro" id="IPR013083">
    <property type="entry name" value="Znf_RING/FYVE/PHD"/>
</dbReference>
<dbReference type="RefSeq" id="XP_036364898.1">
    <property type="nucleotide sequence ID" value="XM_036509005.1"/>
</dbReference>
<keyword evidence="9" id="KW-0963">Cytoplasm</keyword>
<evidence type="ECO:0000259" key="11">
    <source>
        <dbReference type="PROSITE" id="PS50089"/>
    </source>
</evidence>
<evidence type="ECO:0000256" key="7">
    <source>
        <dbReference type="ARBA" id="ARBA00022833"/>
    </source>
</evidence>
<dbReference type="GO" id="GO:0061630">
    <property type="term" value="F:ubiquitin protein ligase activity"/>
    <property type="evidence" value="ECO:0007669"/>
    <property type="project" value="UniProtKB-UniRule"/>
</dbReference>
<keyword evidence="13" id="KW-1185">Reference proteome</keyword>
<dbReference type="InterPro" id="IPR039398">
    <property type="entry name" value="Deltex_fam"/>
</dbReference>
<evidence type="ECO:0000259" key="12">
    <source>
        <dbReference type="PROSITE" id="PS51154"/>
    </source>
</evidence>
<organism evidence="13 14">
    <name type="scientific">Octopus sinensis</name>
    <name type="common">East Asian common octopus</name>
    <dbReference type="NCBI Taxonomy" id="2607531"/>
    <lineage>
        <taxon>Eukaryota</taxon>
        <taxon>Metazoa</taxon>
        <taxon>Spiralia</taxon>
        <taxon>Lophotrochozoa</taxon>
        <taxon>Mollusca</taxon>
        <taxon>Cephalopoda</taxon>
        <taxon>Coleoidea</taxon>
        <taxon>Octopodiformes</taxon>
        <taxon>Octopoda</taxon>
        <taxon>Incirrata</taxon>
        <taxon>Octopodidae</taxon>
        <taxon>Octopus</taxon>
    </lineage>
</organism>
<dbReference type="InterPro" id="IPR039396">
    <property type="entry name" value="Deltex_C"/>
</dbReference>
<dbReference type="PANTHER" id="PTHR12622">
    <property type="entry name" value="DELTEX-RELATED"/>
    <property type="match status" value="1"/>
</dbReference>
<reference evidence="14" key="1">
    <citation type="submission" date="2025-08" db="UniProtKB">
        <authorList>
            <consortium name="RefSeq"/>
        </authorList>
    </citation>
    <scope>IDENTIFICATION</scope>
</reference>
<evidence type="ECO:0000256" key="6">
    <source>
        <dbReference type="ARBA" id="ARBA00022771"/>
    </source>
</evidence>
<dbReference type="GO" id="GO:0016567">
    <property type="term" value="P:protein ubiquitination"/>
    <property type="evidence" value="ECO:0007669"/>
    <property type="project" value="UniProtKB-UniRule"/>
</dbReference>
<dbReference type="Gene3D" id="3.40.220.10">
    <property type="entry name" value="Leucine Aminopeptidase, subunit E, domain 1"/>
    <property type="match status" value="1"/>
</dbReference>
<feature type="compositionally biased region" description="Acidic residues" evidence="10">
    <location>
        <begin position="228"/>
        <end position="245"/>
    </location>
</feature>
<dbReference type="SMART" id="SM00506">
    <property type="entry name" value="A1pp"/>
    <property type="match status" value="1"/>
</dbReference>
<dbReference type="SUPFAM" id="SSF52949">
    <property type="entry name" value="Macro domain-like"/>
    <property type="match status" value="1"/>
</dbReference>
<dbReference type="AlphaFoldDB" id="A0A7E6FBK7"/>
<accession>A0A7E6FBK7</accession>
<dbReference type="PROSITE" id="PS51154">
    <property type="entry name" value="MACRO"/>
    <property type="match status" value="1"/>
</dbReference>
<dbReference type="Pfam" id="PF01661">
    <property type="entry name" value="Macro"/>
    <property type="match status" value="1"/>
</dbReference>
<keyword evidence="7 9" id="KW-0862">Zinc</keyword>